<sequence>MIENDFQEEAKRATFLLKGKVVTKCIRNKLNEVIIVFSDGTRIFIDSKSNLELSIT</sequence>
<dbReference type="AlphaFoldDB" id="A0A0F6HGP1"/>
<accession>A0A0F6HGP1</accession>
<organism evidence="1 2">
    <name type="scientific">Leptospira interrogans str. UI 12621</name>
    <dbReference type="NCBI Taxonomy" id="1049937"/>
    <lineage>
        <taxon>Bacteria</taxon>
        <taxon>Pseudomonadati</taxon>
        <taxon>Spirochaetota</taxon>
        <taxon>Spirochaetia</taxon>
        <taxon>Leptospirales</taxon>
        <taxon>Leptospiraceae</taxon>
        <taxon>Leptospira</taxon>
    </lineage>
</organism>
<evidence type="ECO:0000313" key="1">
    <source>
        <dbReference type="EMBL" id="EKO27552.1"/>
    </source>
</evidence>
<gene>
    <name evidence="1" type="ORF">LEP1GSC104_3887</name>
</gene>
<name>A0A0F6HGP1_LEPIR</name>
<reference evidence="1 2" key="1">
    <citation type="submission" date="2012-09" db="EMBL/GenBank/DDBJ databases">
        <authorList>
            <person name="Harkins D.M."/>
            <person name="Durkin A.S."/>
            <person name="Brinkac L.M."/>
            <person name="Selengut J.D."/>
            <person name="Sanka R."/>
            <person name="DePew J."/>
            <person name="Purushe J."/>
            <person name="Chanthongthip A."/>
            <person name="Lattana O."/>
            <person name="Phetsouvanh R."/>
            <person name="Newton P.N."/>
            <person name="Vinetz J.M."/>
            <person name="Sutton G.G."/>
            <person name="Nelson W.C."/>
            <person name="Fouts D.E."/>
        </authorList>
    </citation>
    <scope>NUCLEOTIDE SEQUENCE [LARGE SCALE GENOMIC DNA]</scope>
    <source>
        <strain evidence="1 2">UI 12621</strain>
    </source>
</reference>
<protein>
    <submittedName>
        <fullName evidence="1">Uncharacterized protein</fullName>
    </submittedName>
</protein>
<dbReference type="EMBL" id="AHNQ02000001">
    <property type="protein sequence ID" value="EKO27552.1"/>
    <property type="molecule type" value="Genomic_DNA"/>
</dbReference>
<dbReference type="RefSeq" id="WP_001968032.1">
    <property type="nucleotide sequence ID" value="NZ_AHNQ02000001.1"/>
</dbReference>
<evidence type="ECO:0000313" key="2">
    <source>
        <dbReference type="Proteomes" id="UP000006324"/>
    </source>
</evidence>
<dbReference type="Proteomes" id="UP000006324">
    <property type="component" value="Unassembled WGS sequence"/>
</dbReference>
<proteinExistence type="predicted"/>
<comment type="caution">
    <text evidence="1">The sequence shown here is derived from an EMBL/GenBank/DDBJ whole genome shotgun (WGS) entry which is preliminary data.</text>
</comment>